<feature type="compositionally biased region" description="Polar residues" evidence="1">
    <location>
        <begin position="34"/>
        <end position="43"/>
    </location>
</feature>
<protein>
    <submittedName>
        <fullName evidence="2">Uncharacterized protein</fullName>
    </submittedName>
</protein>
<feature type="region of interest" description="Disordered" evidence="1">
    <location>
        <begin position="34"/>
        <end position="80"/>
    </location>
</feature>
<accession>A0A059BL26</accession>
<dbReference type="EMBL" id="KK198758">
    <property type="protein sequence ID" value="KCW66803.1"/>
    <property type="molecule type" value="Genomic_DNA"/>
</dbReference>
<dbReference type="AlphaFoldDB" id="A0A059BL26"/>
<dbReference type="InParanoid" id="A0A059BL26"/>
<sequence>MNKNVIVPMNLNCLRFPSRTYGFSLCNKSTNMSTALTSKNSDQTPHEKLPQKHHLRKNPSVQGRLLQRSHSAIPLLKRKR</sequence>
<reference evidence="2" key="1">
    <citation type="submission" date="2013-07" db="EMBL/GenBank/DDBJ databases">
        <title>The genome of Eucalyptus grandis.</title>
        <authorList>
            <person name="Schmutz J."/>
            <person name="Hayes R."/>
            <person name="Myburg A."/>
            <person name="Tuskan G."/>
            <person name="Grattapaglia D."/>
            <person name="Rokhsar D.S."/>
        </authorList>
    </citation>
    <scope>NUCLEOTIDE SEQUENCE</scope>
    <source>
        <tissue evidence="2">Leaf extractions</tissue>
    </source>
</reference>
<evidence type="ECO:0000313" key="2">
    <source>
        <dbReference type="EMBL" id="KCW66803.1"/>
    </source>
</evidence>
<organism evidence="2">
    <name type="scientific">Eucalyptus grandis</name>
    <name type="common">Flooded gum</name>
    <dbReference type="NCBI Taxonomy" id="71139"/>
    <lineage>
        <taxon>Eukaryota</taxon>
        <taxon>Viridiplantae</taxon>
        <taxon>Streptophyta</taxon>
        <taxon>Embryophyta</taxon>
        <taxon>Tracheophyta</taxon>
        <taxon>Spermatophyta</taxon>
        <taxon>Magnoliopsida</taxon>
        <taxon>eudicotyledons</taxon>
        <taxon>Gunneridae</taxon>
        <taxon>Pentapetalae</taxon>
        <taxon>rosids</taxon>
        <taxon>malvids</taxon>
        <taxon>Myrtales</taxon>
        <taxon>Myrtaceae</taxon>
        <taxon>Myrtoideae</taxon>
        <taxon>Eucalypteae</taxon>
        <taxon>Eucalyptus</taxon>
    </lineage>
</organism>
<proteinExistence type="predicted"/>
<gene>
    <name evidence="2" type="ORF">EUGRSUZ_F00572</name>
</gene>
<dbReference type="Gramene" id="KCW66803">
    <property type="protein sequence ID" value="KCW66803"/>
    <property type="gene ID" value="EUGRSUZ_F00572"/>
</dbReference>
<evidence type="ECO:0000256" key="1">
    <source>
        <dbReference type="SAM" id="MobiDB-lite"/>
    </source>
</evidence>
<name>A0A059BL26_EUCGR</name>